<evidence type="ECO:0000256" key="3">
    <source>
        <dbReference type="ARBA" id="ARBA00022989"/>
    </source>
</evidence>
<evidence type="ECO:0000256" key="5">
    <source>
        <dbReference type="SAM" id="Phobius"/>
    </source>
</evidence>
<organism evidence="7 8">
    <name type="scientific">Argiope bruennichi</name>
    <name type="common">Wasp spider</name>
    <name type="synonym">Aranea bruennichi</name>
    <dbReference type="NCBI Taxonomy" id="94029"/>
    <lineage>
        <taxon>Eukaryota</taxon>
        <taxon>Metazoa</taxon>
        <taxon>Ecdysozoa</taxon>
        <taxon>Arthropoda</taxon>
        <taxon>Chelicerata</taxon>
        <taxon>Arachnida</taxon>
        <taxon>Araneae</taxon>
        <taxon>Araneomorphae</taxon>
        <taxon>Entelegynae</taxon>
        <taxon>Araneoidea</taxon>
        <taxon>Araneidae</taxon>
        <taxon>Argiope</taxon>
    </lineage>
</organism>
<dbReference type="GO" id="GO:0016020">
    <property type="term" value="C:membrane"/>
    <property type="evidence" value="ECO:0007669"/>
    <property type="project" value="UniProtKB-SubCell"/>
</dbReference>
<feature type="transmembrane region" description="Helical" evidence="5">
    <location>
        <begin position="272"/>
        <end position="291"/>
    </location>
</feature>
<feature type="transmembrane region" description="Helical" evidence="5">
    <location>
        <begin position="146"/>
        <end position="168"/>
    </location>
</feature>
<feature type="transmembrane region" description="Helical" evidence="5">
    <location>
        <begin position="180"/>
        <end position="199"/>
    </location>
</feature>
<keyword evidence="3 5" id="KW-1133">Transmembrane helix</keyword>
<protein>
    <submittedName>
        <fullName evidence="7">Solute carrier family 35 member E3 like protein</fullName>
    </submittedName>
</protein>
<dbReference type="InterPro" id="IPR037185">
    <property type="entry name" value="EmrE-like"/>
</dbReference>
<feature type="transmembrane region" description="Helical" evidence="5">
    <location>
        <begin position="34"/>
        <end position="53"/>
    </location>
</feature>
<comment type="subcellular location">
    <subcellularLocation>
        <location evidence="1">Membrane</location>
        <topology evidence="1">Multi-pass membrane protein</topology>
    </subcellularLocation>
</comment>
<keyword evidence="2 5" id="KW-0812">Transmembrane</keyword>
<keyword evidence="4 5" id="KW-0472">Membrane</keyword>
<evidence type="ECO:0000313" key="8">
    <source>
        <dbReference type="Proteomes" id="UP000807504"/>
    </source>
</evidence>
<proteinExistence type="predicted"/>
<dbReference type="InterPro" id="IPR050186">
    <property type="entry name" value="TPT_transporter"/>
</dbReference>
<evidence type="ECO:0000313" key="7">
    <source>
        <dbReference type="EMBL" id="KAF8771969.1"/>
    </source>
</evidence>
<reference evidence="7" key="1">
    <citation type="journal article" date="2020" name="bioRxiv">
        <title>Chromosome-level reference genome of the European wasp spider Argiope bruennichi: a resource for studies on range expansion and evolutionary adaptation.</title>
        <authorList>
            <person name="Sheffer M.M."/>
            <person name="Hoppe A."/>
            <person name="Krehenwinkel H."/>
            <person name="Uhl G."/>
            <person name="Kuss A.W."/>
            <person name="Jensen L."/>
            <person name="Jensen C."/>
            <person name="Gillespie R.G."/>
            <person name="Hoff K.J."/>
            <person name="Prost S."/>
        </authorList>
    </citation>
    <scope>NUCLEOTIDE SEQUENCE</scope>
</reference>
<feature type="transmembrane region" description="Helical" evidence="5">
    <location>
        <begin position="246"/>
        <end position="266"/>
    </location>
</feature>
<reference evidence="7" key="2">
    <citation type="submission" date="2020-06" db="EMBL/GenBank/DDBJ databases">
        <authorList>
            <person name="Sheffer M."/>
        </authorList>
    </citation>
    <scope>NUCLEOTIDE SEQUENCE</scope>
</reference>
<comment type="caution">
    <text evidence="7">The sequence shown here is derived from an EMBL/GenBank/DDBJ whole genome shotgun (WGS) entry which is preliminary data.</text>
</comment>
<evidence type="ECO:0000256" key="1">
    <source>
        <dbReference type="ARBA" id="ARBA00004141"/>
    </source>
</evidence>
<accession>A0A8T0EGF4</accession>
<gene>
    <name evidence="7" type="ORF">HNY73_019323</name>
</gene>
<feature type="transmembrane region" description="Helical" evidence="5">
    <location>
        <begin position="7"/>
        <end position="28"/>
    </location>
</feature>
<feature type="domain" description="Sugar phosphate transporter" evidence="6">
    <location>
        <begin position="16"/>
        <end position="288"/>
    </location>
</feature>
<dbReference type="InterPro" id="IPR004853">
    <property type="entry name" value="Sugar_P_trans_dom"/>
</dbReference>
<dbReference type="PANTHER" id="PTHR11132">
    <property type="entry name" value="SOLUTE CARRIER FAMILY 35"/>
    <property type="match status" value="1"/>
</dbReference>
<dbReference type="SUPFAM" id="SSF103481">
    <property type="entry name" value="Multidrug resistance efflux transporter EmrE"/>
    <property type="match status" value="1"/>
</dbReference>
<name>A0A8T0EGF4_ARGBR</name>
<evidence type="ECO:0000256" key="4">
    <source>
        <dbReference type="ARBA" id="ARBA00023136"/>
    </source>
</evidence>
<dbReference type="Pfam" id="PF03151">
    <property type="entry name" value="TPT"/>
    <property type="match status" value="1"/>
</dbReference>
<sequence length="305" mass="34387">MCGKNNVPLWVLGNIVLSVAIVLVNKIVYVRTKFPNITLTLIHFIVTFFGIHLCESLNVFQAKRLPVVQVLPLAISFCGFVVFTNLSLGYNTVGTYQILKTLTMPTIMLIQTFMYGRTFSWKIKSTLIPISFGVILNSTYDIKFNLLGTVFALVGVIVTSFYQVWVGEKQKEFQVNSMQLLYYQAPLSATLLLFCIPIVEPPWALDGFFYRSWSLGDIMLVLLSGVIAFLVNVSIYWIIGNTSAVTYNVVGQLKFCLTLLGGYLLFMEPVLPIQFLGILITIFGVSLYAYFKHQDQKSLPFTTEK</sequence>
<feature type="transmembrane region" description="Helical" evidence="5">
    <location>
        <begin position="65"/>
        <end position="86"/>
    </location>
</feature>
<dbReference type="EMBL" id="JABXBU010002228">
    <property type="protein sequence ID" value="KAF8771969.1"/>
    <property type="molecule type" value="Genomic_DNA"/>
</dbReference>
<keyword evidence="8" id="KW-1185">Reference proteome</keyword>
<feature type="transmembrane region" description="Helical" evidence="5">
    <location>
        <begin position="219"/>
        <end position="239"/>
    </location>
</feature>
<evidence type="ECO:0000256" key="2">
    <source>
        <dbReference type="ARBA" id="ARBA00022692"/>
    </source>
</evidence>
<evidence type="ECO:0000259" key="6">
    <source>
        <dbReference type="Pfam" id="PF03151"/>
    </source>
</evidence>
<dbReference type="Proteomes" id="UP000807504">
    <property type="component" value="Unassembled WGS sequence"/>
</dbReference>
<dbReference type="AlphaFoldDB" id="A0A8T0EGF4"/>